<dbReference type="EMBL" id="JARBHB010000010">
    <property type="protein sequence ID" value="KAJ8873614.1"/>
    <property type="molecule type" value="Genomic_DNA"/>
</dbReference>
<dbReference type="Proteomes" id="UP001159363">
    <property type="component" value="Chromosome 9"/>
</dbReference>
<feature type="compositionally biased region" description="Low complexity" evidence="1">
    <location>
        <begin position="47"/>
        <end position="63"/>
    </location>
</feature>
<name>A0ABQ9GNP4_9NEOP</name>
<organism evidence="2 3">
    <name type="scientific">Dryococelus australis</name>
    <dbReference type="NCBI Taxonomy" id="614101"/>
    <lineage>
        <taxon>Eukaryota</taxon>
        <taxon>Metazoa</taxon>
        <taxon>Ecdysozoa</taxon>
        <taxon>Arthropoda</taxon>
        <taxon>Hexapoda</taxon>
        <taxon>Insecta</taxon>
        <taxon>Pterygota</taxon>
        <taxon>Neoptera</taxon>
        <taxon>Polyneoptera</taxon>
        <taxon>Phasmatodea</taxon>
        <taxon>Verophasmatodea</taxon>
        <taxon>Anareolatae</taxon>
        <taxon>Phasmatidae</taxon>
        <taxon>Eurycanthinae</taxon>
        <taxon>Dryococelus</taxon>
    </lineage>
</organism>
<feature type="compositionally biased region" description="Polar residues" evidence="1">
    <location>
        <begin position="75"/>
        <end position="86"/>
    </location>
</feature>
<accession>A0ABQ9GNP4</accession>
<evidence type="ECO:0000313" key="2">
    <source>
        <dbReference type="EMBL" id="KAJ8873614.1"/>
    </source>
</evidence>
<proteinExistence type="predicted"/>
<protein>
    <submittedName>
        <fullName evidence="2">Uncharacterized protein</fullName>
    </submittedName>
</protein>
<keyword evidence="3" id="KW-1185">Reference proteome</keyword>
<feature type="compositionally biased region" description="Polar residues" evidence="1">
    <location>
        <begin position="123"/>
        <end position="132"/>
    </location>
</feature>
<reference evidence="2 3" key="1">
    <citation type="submission" date="2023-02" db="EMBL/GenBank/DDBJ databases">
        <title>LHISI_Scaffold_Assembly.</title>
        <authorList>
            <person name="Stuart O.P."/>
            <person name="Cleave R."/>
            <person name="Magrath M.J.L."/>
            <person name="Mikheyev A.S."/>
        </authorList>
    </citation>
    <scope>NUCLEOTIDE SEQUENCE [LARGE SCALE GENOMIC DNA]</scope>
    <source>
        <strain evidence="2">Daus_M_001</strain>
        <tissue evidence="2">Leg muscle</tissue>
    </source>
</reference>
<evidence type="ECO:0000256" key="1">
    <source>
        <dbReference type="SAM" id="MobiDB-lite"/>
    </source>
</evidence>
<feature type="region of interest" description="Disordered" evidence="1">
    <location>
        <begin position="44"/>
        <end position="132"/>
    </location>
</feature>
<gene>
    <name evidence="2" type="ORF">PR048_024432</name>
</gene>
<evidence type="ECO:0000313" key="3">
    <source>
        <dbReference type="Proteomes" id="UP001159363"/>
    </source>
</evidence>
<comment type="caution">
    <text evidence="2">The sequence shown here is derived from an EMBL/GenBank/DDBJ whole genome shotgun (WGS) entry which is preliminary data.</text>
</comment>
<sequence length="132" mass="14067">MLSTTSLTKETLIFAGVKANIAESSEHKIFMNIRGKSLPATTVLQASSSTNETESTKTTNISSGTVNSVAKEWEGSSQQRSSSVDVGSSIKRKSVPSSSCLDNDGRSQTGRKYSKKKKITPIILSSDSGDDM</sequence>